<dbReference type="STRING" id="673521.SAMN05660991_00121"/>
<evidence type="ECO:0000313" key="2">
    <source>
        <dbReference type="Proteomes" id="UP000198960"/>
    </source>
</evidence>
<dbReference type="AlphaFoldDB" id="A0A1H8PE38"/>
<dbReference type="EMBL" id="FOEE01000001">
    <property type="protein sequence ID" value="SEO40061.1"/>
    <property type="molecule type" value="Genomic_DNA"/>
</dbReference>
<keyword evidence="2" id="KW-1185">Reference proteome</keyword>
<proteinExistence type="predicted"/>
<name>A0A1H8PE38_9ACTN</name>
<protein>
    <submittedName>
        <fullName evidence="1">Uncharacterized protein</fullName>
    </submittedName>
</protein>
<gene>
    <name evidence="1" type="ORF">SAMN05660991_00121</name>
</gene>
<reference evidence="2" key="1">
    <citation type="submission" date="2016-10" db="EMBL/GenBank/DDBJ databases">
        <authorList>
            <person name="Varghese N."/>
            <person name="Submissions S."/>
        </authorList>
    </citation>
    <scope>NUCLEOTIDE SEQUENCE [LARGE SCALE GENOMIC DNA]</scope>
    <source>
        <strain evidence="2">DSM 45413</strain>
    </source>
</reference>
<dbReference type="Proteomes" id="UP000198960">
    <property type="component" value="Unassembled WGS sequence"/>
</dbReference>
<dbReference type="RefSeq" id="WP_280138668.1">
    <property type="nucleotide sequence ID" value="NZ_FOEE01000001.1"/>
</dbReference>
<sequence length="41" mass="4336">MKAFGDTAAAELLHGQLAPQPYAAGGAGVYCYRRAGPRSRR</sequence>
<organism evidence="1 2">
    <name type="scientific">Trujillonella endophytica</name>
    <dbReference type="NCBI Taxonomy" id="673521"/>
    <lineage>
        <taxon>Bacteria</taxon>
        <taxon>Bacillati</taxon>
        <taxon>Actinomycetota</taxon>
        <taxon>Actinomycetes</taxon>
        <taxon>Geodermatophilales</taxon>
        <taxon>Geodermatophilaceae</taxon>
        <taxon>Trujillonella</taxon>
    </lineage>
</organism>
<evidence type="ECO:0000313" key="1">
    <source>
        <dbReference type="EMBL" id="SEO40061.1"/>
    </source>
</evidence>
<accession>A0A1H8PE38</accession>